<feature type="compositionally biased region" description="Basic and acidic residues" evidence="4">
    <location>
        <begin position="244"/>
        <end position="256"/>
    </location>
</feature>
<dbReference type="OMA" id="EMQRWDA"/>
<evidence type="ECO:0000256" key="1">
    <source>
        <dbReference type="ARBA" id="ARBA00010126"/>
    </source>
</evidence>
<dbReference type="EMBL" id="CM002923">
    <property type="protein sequence ID" value="KGN61209.1"/>
    <property type="molecule type" value="Genomic_DNA"/>
</dbReference>
<feature type="coiled-coil region" evidence="3">
    <location>
        <begin position="144"/>
        <end position="171"/>
    </location>
</feature>
<dbReference type="PANTHER" id="PTHR30060:SF0">
    <property type="entry name" value="COILED-COIL PROTEIN (DUF2040)-RELATED"/>
    <property type="match status" value="1"/>
</dbReference>
<reference evidence="6 7" key="3">
    <citation type="journal article" date="2010" name="BMC Genomics">
        <title>Transcriptome sequencing and comparative analysis of cucumber flowers with different sex types.</title>
        <authorList>
            <person name="Guo S."/>
            <person name="Zheng Y."/>
            <person name="Joung J.G."/>
            <person name="Liu S."/>
            <person name="Zhang Z."/>
            <person name="Crasta O.R."/>
            <person name="Sobral B.W."/>
            <person name="Xu Y."/>
            <person name="Huang S."/>
            <person name="Fei Z."/>
        </authorList>
    </citation>
    <scope>NUCLEOTIDE SEQUENCE [LARGE SCALE GENOMIC DNA]</scope>
    <source>
        <strain evidence="7">cv. 9930</strain>
    </source>
</reference>
<reference evidence="6 7" key="1">
    <citation type="journal article" date="2009" name="Nat. Genet.">
        <title>The genome of the cucumber, Cucumis sativus L.</title>
        <authorList>
            <person name="Huang S."/>
            <person name="Li R."/>
            <person name="Zhang Z."/>
            <person name="Li L."/>
            <person name="Gu X."/>
            <person name="Fan W."/>
            <person name="Lucas W.J."/>
            <person name="Wang X."/>
            <person name="Xie B."/>
            <person name="Ni P."/>
            <person name="Ren Y."/>
            <person name="Zhu H."/>
            <person name="Li J."/>
            <person name="Lin K."/>
            <person name="Jin W."/>
            <person name="Fei Z."/>
            <person name="Li G."/>
            <person name="Staub J."/>
            <person name="Kilian A."/>
            <person name="van der Vossen E.A."/>
            <person name="Wu Y."/>
            <person name="Guo J."/>
            <person name="He J."/>
            <person name="Jia Z."/>
            <person name="Ren Y."/>
            <person name="Tian G."/>
            <person name="Lu Y."/>
            <person name="Ruan J."/>
            <person name="Qian W."/>
            <person name="Wang M."/>
            <person name="Huang Q."/>
            <person name="Li B."/>
            <person name="Xuan Z."/>
            <person name="Cao J."/>
            <person name="Asan"/>
            <person name="Wu Z."/>
            <person name="Zhang J."/>
            <person name="Cai Q."/>
            <person name="Bai Y."/>
            <person name="Zhao B."/>
            <person name="Han Y."/>
            <person name="Li Y."/>
            <person name="Li X."/>
            <person name="Wang S."/>
            <person name="Shi Q."/>
            <person name="Liu S."/>
            <person name="Cho W.K."/>
            <person name="Kim J.Y."/>
            <person name="Xu Y."/>
            <person name="Heller-Uszynska K."/>
            <person name="Miao H."/>
            <person name="Cheng Z."/>
            <person name="Zhang S."/>
            <person name="Wu J."/>
            <person name="Yang Y."/>
            <person name="Kang H."/>
            <person name="Li M."/>
            <person name="Liang H."/>
            <person name="Ren X."/>
            <person name="Shi Z."/>
            <person name="Wen M."/>
            <person name="Jian M."/>
            <person name="Yang H."/>
            <person name="Zhang G."/>
            <person name="Yang Z."/>
            <person name="Chen R."/>
            <person name="Liu S."/>
            <person name="Li J."/>
            <person name="Ma L."/>
            <person name="Liu H."/>
            <person name="Zhou Y."/>
            <person name="Zhao J."/>
            <person name="Fang X."/>
            <person name="Li G."/>
            <person name="Fang L."/>
            <person name="Li Y."/>
            <person name="Liu D."/>
            <person name="Zheng H."/>
            <person name="Zhang Y."/>
            <person name="Qin N."/>
            <person name="Li Z."/>
            <person name="Yang G."/>
            <person name="Yang S."/>
            <person name="Bolund L."/>
            <person name="Kristiansen K."/>
            <person name="Zheng H."/>
            <person name="Li S."/>
            <person name="Zhang X."/>
            <person name="Yang H."/>
            <person name="Wang J."/>
            <person name="Sun R."/>
            <person name="Zhang B."/>
            <person name="Jiang S."/>
            <person name="Wang J."/>
            <person name="Du Y."/>
            <person name="Li S."/>
        </authorList>
    </citation>
    <scope>NUCLEOTIDE SEQUENCE [LARGE SCALE GENOMIC DNA]</scope>
    <source>
        <strain evidence="7">cv. 9930</strain>
    </source>
</reference>
<dbReference type="STRING" id="3659.A0A0A0LJE9"/>
<evidence type="ECO:0000256" key="2">
    <source>
        <dbReference type="ARBA" id="ARBA00023054"/>
    </source>
</evidence>
<feature type="region of interest" description="Disordered" evidence="4">
    <location>
        <begin position="1"/>
        <end position="36"/>
    </location>
</feature>
<dbReference type="GO" id="GO:0000381">
    <property type="term" value="P:regulation of alternative mRNA splicing, via spliceosome"/>
    <property type="evidence" value="ECO:0007669"/>
    <property type="project" value="InterPro"/>
</dbReference>
<organism evidence="6 7">
    <name type="scientific">Cucumis sativus</name>
    <name type="common">Cucumber</name>
    <dbReference type="NCBI Taxonomy" id="3659"/>
    <lineage>
        <taxon>Eukaryota</taxon>
        <taxon>Viridiplantae</taxon>
        <taxon>Streptophyta</taxon>
        <taxon>Embryophyta</taxon>
        <taxon>Tracheophyta</taxon>
        <taxon>Spermatophyta</taxon>
        <taxon>Magnoliopsida</taxon>
        <taxon>eudicotyledons</taxon>
        <taxon>Gunneridae</taxon>
        <taxon>Pentapetalae</taxon>
        <taxon>rosids</taxon>
        <taxon>fabids</taxon>
        <taxon>Cucurbitales</taxon>
        <taxon>Cucurbitaceae</taxon>
        <taxon>Benincaseae</taxon>
        <taxon>Cucumis</taxon>
    </lineage>
</organism>
<dbReference type="eggNOG" id="KOG2117">
    <property type="taxonomic scope" value="Eukaryota"/>
</dbReference>
<evidence type="ECO:0000313" key="6">
    <source>
        <dbReference type="EMBL" id="KGN61209.1"/>
    </source>
</evidence>
<dbReference type="InterPro" id="IPR018612">
    <property type="entry name" value="NSRP1_N"/>
</dbReference>
<evidence type="ECO:0000256" key="3">
    <source>
        <dbReference type="SAM" id="Coils"/>
    </source>
</evidence>
<feature type="compositionally biased region" description="Basic and acidic residues" evidence="4">
    <location>
        <begin position="275"/>
        <end position="322"/>
    </location>
</feature>
<protein>
    <recommendedName>
        <fullName evidence="5">Nuclear speckle splicing regulatory protein 1 N-terminal domain-containing protein</fullName>
    </recommendedName>
</protein>
<reference evidence="6 7" key="4">
    <citation type="journal article" date="2011" name="BMC Genomics">
        <title>RNA-Seq improves annotation of protein-coding genes in the cucumber genome.</title>
        <authorList>
            <person name="Li Z."/>
            <person name="Zhang Z."/>
            <person name="Yan P."/>
            <person name="Huang S."/>
            <person name="Fei Z."/>
            <person name="Lin K."/>
        </authorList>
    </citation>
    <scope>NUCLEOTIDE SEQUENCE [LARGE SCALE GENOMIC DNA]</scope>
    <source>
        <strain evidence="7">cv. 9930</strain>
    </source>
</reference>
<proteinExistence type="inferred from homology"/>
<evidence type="ECO:0000256" key="4">
    <source>
        <dbReference type="SAM" id="MobiDB-lite"/>
    </source>
</evidence>
<comment type="similarity">
    <text evidence="1">Belongs to the NSRP1 family.</text>
</comment>
<name>A0A0A0LJE9_CUCSA</name>
<feature type="compositionally biased region" description="Polar residues" evidence="4">
    <location>
        <begin position="224"/>
        <end position="243"/>
    </location>
</feature>
<evidence type="ECO:0000313" key="7">
    <source>
        <dbReference type="Proteomes" id="UP000029981"/>
    </source>
</evidence>
<keyword evidence="2 3" id="KW-0175">Coiled coil</keyword>
<evidence type="ECO:0000259" key="5">
    <source>
        <dbReference type="Pfam" id="PF09745"/>
    </source>
</evidence>
<feature type="compositionally biased region" description="Polar residues" evidence="4">
    <location>
        <begin position="259"/>
        <end position="273"/>
    </location>
</feature>
<dbReference type="Proteomes" id="UP000029981">
    <property type="component" value="Chromosome 2"/>
</dbReference>
<dbReference type="OrthoDB" id="446635at2759"/>
<reference evidence="6 7" key="2">
    <citation type="journal article" date="2009" name="PLoS ONE">
        <title>An integrated genetic and cytogenetic map of the cucumber genome.</title>
        <authorList>
            <person name="Ren Y."/>
            <person name="Zhang Z."/>
            <person name="Liu J."/>
            <person name="Staub J.E."/>
            <person name="Han Y."/>
            <person name="Cheng Z."/>
            <person name="Li X."/>
            <person name="Lu J."/>
            <person name="Miao H."/>
            <person name="Kang H."/>
            <person name="Xie B."/>
            <person name="Gu X."/>
            <person name="Wang X."/>
            <person name="Du Y."/>
            <person name="Jin W."/>
            <person name="Huang S."/>
        </authorList>
    </citation>
    <scope>NUCLEOTIDE SEQUENCE [LARGE SCALE GENOMIC DNA]</scope>
    <source>
        <strain evidence="7">cv. 9930</strain>
    </source>
</reference>
<dbReference type="Gramene" id="KGN61209">
    <property type="protein sequence ID" value="KGN61209"/>
    <property type="gene ID" value="Csa_2G070270"/>
</dbReference>
<feature type="region of interest" description="Disordered" evidence="4">
    <location>
        <begin position="190"/>
        <end position="322"/>
    </location>
</feature>
<dbReference type="Pfam" id="PF09745">
    <property type="entry name" value="NSRP1_N"/>
    <property type="match status" value="1"/>
</dbReference>
<keyword evidence="7" id="KW-1185">Reference proteome</keyword>
<dbReference type="AlphaFoldDB" id="A0A0A0LJE9"/>
<accession>A0A0A0LJE9</accession>
<gene>
    <name evidence="6" type="ORF">Csa_2G070270</name>
</gene>
<sequence>MSKYGLQLRVKPSQQKQPTRPPLPAPLGFQDDDDDDVEREISRQASKNKALKDIEEQHKKALEEDPSVFDYDGVYDEMKEKVVQPRAYDREERKPKYIQNLMKKAQEREREQEIIYERKLAKERSKDDHLYAGKDKFVTGAYKKKLAEQAKWMEEERLRQLREEKEDVTKKSDMSDFYFSLQKNVAYGARNAIEPTAPPKKLQLEKKEKQTEVHILEKHEESCNGDTFNDHLLQNSNLPSCSEKTIEEHPHLEERLPFSNKTTPSNIEGTSPPTLHDKTPVQEQPKHEQSEQPPKSDHHKRNEDAVAAAKERFLARKRAKEV</sequence>
<feature type="compositionally biased region" description="Basic and acidic residues" evidence="4">
    <location>
        <begin position="202"/>
        <end position="222"/>
    </location>
</feature>
<dbReference type="PANTHER" id="PTHR30060">
    <property type="entry name" value="INNER MEMBRANE PROTEIN"/>
    <property type="match status" value="1"/>
</dbReference>
<feature type="domain" description="Nuclear speckle splicing regulatory protein 1 N-terminal" evidence="5">
    <location>
        <begin position="55"/>
        <end position="171"/>
    </location>
</feature>
<dbReference type="KEGG" id="csv:101216041"/>